<organism evidence="1 2">
    <name type="scientific">Zarea fungicola</name>
    <dbReference type="NCBI Taxonomy" id="93591"/>
    <lineage>
        <taxon>Eukaryota</taxon>
        <taxon>Fungi</taxon>
        <taxon>Dikarya</taxon>
        <taxon>Ascomycota</taxon>
        <taxon>Pezizomycotina</taxon>
        <taxon>Sordariomycetes</taxon>
        <taxon>Hypocreomycetidae</taxon>
        <taxon>Hypocreales</taxon>
        <taxon>Cordycipitaceae</taxon>
        <taxon>Zarea</taxon>
    </lineage>
</organism>
<accession>A0ACC1NIC6</accession>
<comment type="caution">
    <text evidence="1">The sequence shown here is derived from an EMBL/GenBank/DDBJ whole genome shotgun (WGS) entry which is preliminary data.</text>
</comment>
<dbReference type="EMBL" id="JANJQO010000392">
    <property type="protein sequence ID" value="KAJ2978266.1"/>
    <property type="molecule type" value="Genomic_DNA"/>
</dbReference>
<reference evidence="1" key="1">
    <citation type="submission" date="2022-08" db="EMBL/GenBank/DDBJ databases">
        <title>Genome Sequence of Lecanicillium fungicola.</title>
        <authorList>
            <person name="Buettner E."/>
        </authorList>
    </citation>
    <scope>NUCLEOTIDE SEQUENCE</scope>
    <source>
        <strain evidence="1">Babe33</strain>
    </source>
</reference>
<keyword evidence="2" id="KW-1185">Reference proteome</keyword>
<evidence type="ECO:0000313" key="1">
    <source>
        <dbReference type="EMBL" id="KAJ2978266.1"/>
    </source>
</evidence>
<name>A0ACC1NIC6_9HYPO</name>
<gene>
    <name evidence="1" type="ORF">NQ176_g3907</name>
</gene>
<proteinExistence type="predicted"/>
<protein>
    <submittedName>
        <fullName evidence="1">Uncharacterized protein</fullName>
    </submittedName>
</protein>
<evidence type="ECO:0000313" key="2">
    <source>
        <dbReference type="Proteomes" id="UP001143910"/>
    </source>
</evidence>
<sequence length="129" mass="13539">MFNILTLASMATTAAAVGICTQINVNTGGCDTSTCREVHINLGQSINIPDLHLPGGVGGLAGCFTNSVVDPGFDLKLFSLQHESPKSKTAQLSNFKRIQIGQSFHWVVSGTLAKGHSSLIVASIKRTGN</sequence>
<dbReference type="Proteomes" id="UP001143910">
    <property type="component" value="Unassembled WGS sequence"/>
</dbReference>